<proteinExistence type="predicted"/>
<dbReference type="RefSeq" id="WP_340222465.1">
    <property type="nucleotide sequence ID" value="NZ_JAXUHJ010000008.1"/>
</dbReference>
<keyword evidence="2" id="KW-0479">Metal-binding</keyword>
<keyword evidence="4" id="KW-0411">Iron-sulfur</keyword>
<keyword evidence="7" id="KW-1185">Reference proteome</keyword>
<dbReference type="PROSITE" id="PS00198">
    <property type="entry name" value="4FE4S_FER_1"/>
    <property type="match status" value="2"/>
</dbReference>
<evidence type="ECO:0000256" key="4">
    <source>
        <dbReference type="ARBA" id="ARBA00023014"/>
    </source>
</evidence>
<dbReference type="Proteomes" id="UP001369247">
    <property type="component" value="Unassembled WGS sequence"/>
</dbReference>
<evidence type="ECO:0000313" key="7">
    <source>
        <dbReference type="Proteomes" id="UP001369247"/>
    </source>
</evidence>
<dbReference type="InterPro" id="IPR017896">
    <property type="entry name" value="4Fe4S_Fe-S-bd"/>
</dbReference>
<reference evidence="6 7" key="1">
    <citation type="submission" date="2023-12" db="EMBL/GenBank/DDBJ databases">
        <title>Phenotypic and Genomic Characterization of Methanothermobacter wolfeii Strain BSEL, a CO2-Capturing Archaeon with Minimal Nutrient Requirements.</title>
        <authorList>
            <person name="Ale Enriquez F."/>
            <person name="Ahring B.K."/>
        </authorList>
    </citation>
    <scope>NUCLEOTIDE SEQUENCE [LARGE SCALE GENOMIC DNA]</scope>
    <source>
        <strain evidence="6 7">BSEL-1</strain>
    </source>
</reference>
<evidence type="ECO:0000256" key="1">
    <source>
        <dbReference type="ARBA" id="ARBA00022485"/>
    </source>
</evidence>
<gene>
    <name evidence="6" type="ORF">U2150_04535</name>
</gene>
<feature type="domain" description="4Fe-4S ferredoxin-type" evidence="5">
    <location>
        <begin position="302"/>
        <end position="331"/>
    </location>
</feature>
<accession>A0ABU8TUM7</accession>
<dbReference type="Pfam" id="PF04015">
    <property type="entry name" value="DUF362"/>
    <property type="match status" value="1"/>
</dbReference>
<dbReference type="PANTHER" id="PTHR24960">
    <property type="entry name" value="PHOTOSYSTEM I IRON-SULFUR CENTER-RELATED"/>
    <property type="match status" value="1"/>
</dbReference>
<evidence type="ECO:0000313" key="6">
    <source>
        <dbReference type="EMBL" id="MEJ8542757.1"/>
    </source>
</evidence>
<evidence type="ECO:0000256" key="3">
    <source>
        <dbReference type="ARBA" id="ARBA00023004"/>
    </source>
</evidence>
<organism evidence="6 7">
    <name type="scientific">Methanothermobacter wolfeii</name>
    <name type="common">Methanobacterium wolfei</name>
    <dbReference type="NCBI Taxonomy" id="145261"/>
    <lineage>
        <taxon>Archaea</taxon>
        <taxon>Methanobacteriati</taxon>
        <taxon>Methanobacteriota</taxon>
        <taxon>Methanomada group</taxon>
        <taxon>Methanobacteria</taxon>
        <taxon>Methanobacteriales</taxon>
        <taxon>Methanobacteriaceae</taxon>
        <taxon>Methanothermobacter</taxon>
    </lineage>
</organism>
<dbReference type="Pfam" id="PF00037">
    <property type="entry name" value="Fer4"/>
    <property type="match status" value="1"/>
</dbReference>
<keyword evidence="3" id="KW-0408">Iron</keyword>
<dbReference type="PROSITE" id="PS51379">
    <property type="entry name" value="4FE4S_FER_2"/>
    <property type="match status" value="2"/>
</dbReference>
<keyword evidence="1" id="KW-0004">4Fe-4S</keyword>
<sequence length="400" mass="44486">MKPISISRCTSYDPDEVETAIRECLQLLGGAGRFASRGDRVLLKPNMLMAATPERHVTTHPAVVEATARVFIDTGAEVRIGDSPGGSFRNIERFWRATGMLDVAGRLDIELVNFEASGSYIIQGYPVSRPVIDSDVVVNLPKIKTHSMTIFTCAVKNMYGAVPGFRKAEYHREHPRPSDFAERLLEIYRITAPSITLVDGITGMEGNGPSGGTPRDIGLILGSEDALALDVYIPWILGMDPERIPVNAAARRMGHHRDPDDVEVLGHEPERIEDFRWPSNIYYTLDLLPSGLARALMRLWWSRPAIDPDKCRNCNLCVESCPVDALSPGVIIPEFDYGECINCLCCMEVCPLQHSIRIRAYSTGSQEGSQGYLNRSTQHPLQLFMHLYWIGVFQCPGRQG</sequence>
<feature type="domain" description="4Fe-4S ferredoxin-type" evidence="5">
    <location>
        <begin position="333"/>
        <end position="361"/>
    </location>
</feature>
<dbReference type="SUPFAM" id="SSF54862">
    <property type="entry name" value="4Fe-4S ferredoxins"/>
    <property type="match status" value="1"/>
</dbReference>
<evidence type="ECO:0000256" key="2">
    <source>
        <dbReference type="ARBA" id="ARBA00022723"/>
    </source>
</evidence>
<dbReference type="PANTHER" id="PTHR24960:SF79">
    <property type="entry name" value="PHOTOSYSTEM I IRON-SULFUR CENTER"/>
    <property type="match status" value="1"/>
</dbReference>
<protein>
    <submittedName>
        <fullName evidence="6">DUF362 domain-containing protein</fullName>
    </submittedName>
</protein>
<name>A0ABU8TUM7_METWO</name>
<dbReference type="InterPro" id="IPR050157">
    <property type="entry name" value="PSI_iron-sulfur_center"/>
</dbReference>
<comment type="caution">
    <text evidence="6">The sequence shown here is derived from an EMBL/GenBank/DDBJ whole genome shotgun (WGS) entry which is preliminary data.</text>
</comment>
<evidence type="ECO:0000259" key="5">
    <source>
        <dbReference type="PROSITE" id="PS51379"/>
    </source>
</evidence>
<dbReference type="EMBL" id="JAXUHJ010000008">
    <property type="protein sequence ID" value="MEJ8542757.1"/>
    <property type="molecule type" value="Genomic_DNA"/>
</dbReference>
<dbReference type="Gene3D" id="3.30.70.20">
    <property type="match status" value="1"/>
</dbReference>
<dbReference type="InterPro" id="IPR017900">
    <property type="entry name" value="4Fe4S_Fe_S_CS"/>
</dbReference>
<dbReference type="InterPro" id="IPR007160">
    <property type="entry name" value="DUF362"/>
</dbReference>